<organism evidence="1 2">
    <name type="scientific">Echinimonas agarilytica</name>
    <dbReference type="NCBI Taxonomy" id="1215918"/>
    <lineage>
        <taxon>Bacteria</taxon>
        <taxon>Pseudomonadati</taxon>
        <taxon>Pseudomonadota</taxon>
        <taxon>Gammaproteobacteria</taxon>
        <taxon>Alteromonadales</taxon>
        <taxon>Echinimonadaceae</taxon>
        <taxon>Echinimonas</taxon>
    </lineage>
</organism>
<protein>
    <submittedName>
        <fullName evidence="1">DUF2835 domain-containing protein</fullName>
    </submittedName>
</protein>
<sequence length="74" mass="8402">MADFKFQVSLSYHEMQALYKGRAQRVIVQDMYGRTISLPALKLKPFLSHNGVHGKFLLKTSIEGKFISLTKTEG</sequence>
<evidence type="ECO:0000313" key="2">
    <source>
        <dbReference type="Proteomes" id="UP001165393"/>
    </source>
</evidence>
<dbReference type="Pfam" id="PF11197">
    <property type="entry name" value="DUF2835"/>
    <property type="match status" value="1"/>
</dbReference>
<accession>A0AA41WB56</accession>
<proteinExistence type="predicted"/>
<reference evidence="1 2" key="1">
    <citation type="journal article" date="2013" name="Antonie Van Leeuwenhoek">
        <title>Echinimonas agarilytica gen. nov., sp. nov., a new gammaproteobacterium isolated from the sea urchin Strongylocentrotus intermedius.</title>
        <authorList>
            <person name="Nedashkovskaya O.I."/>
            <person name="Stenkova A.M."/>
            <person name="Zhukova N.V."/>
            <person name="Van Trappen S."/>
            <person name="Lee J.S."/>
            <person name="Kim S.B."/>
        </authorList>
    </citation>
    <scope>NUCLEOTIDE SEQUENCE [LARGE SCALE GENOMIC DNA]</scope>
    <source>
        <strain evidence="1 2">KMM 6351</strain>
    </source>
</reference>
<dbReference type="RefSeq" id="WP_251262640.1">
    <property type="nucleotide sequence ID" value="NZ_JAMQGP010000009.1"/>
</dbReference>
<dbReference type="EMBL" id="JAMQGP010000009">
    <property type="protein sequence ID" value="MCM2681156.1"/>
    <property type="molecule type" value="Genomic_DNA"/>
</dbReference>
<gene>
    <name evidence="1" type="ORF">NAF29_16010</name>
</gene>
<comment type="caution">
    <text evidence="1">The sequence shown here is derived from an EMBL/GenBank/DDBJ whole genome shotgun (WGS) entry which is preliminary data.</text>
</comment>
<dbReference type="AlphaFoldDB" id="A0AA41WB56"/>
<evidence type="ECO:0000313" key="1">
    <source>
        <dbReference type="EMBL" id="MCM2681156.1"/>
    </source>
</evidence>
<dbReference type="Proteomes" id="UP001165393">
    <property type="component" value="Unassembled WGS sequence"/>
</dbReference>
<dbReference type="InterPro" id="IPR021363">
    <property type="entry name" value="DUF2835"/>
</dbReference>
<name>A0AA41WB56_9GAMM</name>
<keyword evidence="2" id="KW-1185">Reference proteome</keyword>